<dbReference type="GO" id="GO:0005886">
    <property type="term" value="C:plasma membrane"/>
    <property type="evidence" value="ECO:0007669"/>
    <property type="project" value="UniProtKB-SubCell"/>
</dbReference>
<protein>
    <submittedName>
        <fullName evidence="9">Type II secretion system protein</fullName>
    </submittedName>
</protein>
<keyword evidence="4 7" id="KW-0812">Transmembrane</keyword>
<evidence type="ECO:0000313" key="9">
    <source>
        <dbReference type="EMBL" id="QER67802.1"/>
    </source>
</evidence>
<dbReference type="Proteomes" id="UP000325295">
    <property type="component" value="Chromosome"/>
</dbReference>
<dbReference type="NCBIfam" id="NF041012">
    <property type="entry name" value="T4P_ComGB"/>
    <property type="match status" value="1"/>
</dbReference>
<sequence>MQTWLKREESRGKLLKRSKRDKLSTNEQSKMFVLISDLLKVGFSLQQAITFLQTLLPKHENILQQVDEGLSQGQLFAQSLRPFISKDIYYQLVIAEKHGDLQDCIERLGQYLAVRVKQKNTLKGLLQYPIILLSMLGVLLIALKIFVFPELETWQNQDQAVTPTNHLYVVGFALCGVFALAAAIQLWHKWRQQTTNQKIQLMCRLPIIGESYRLYYAYYLVTNFSLLLSNGMGMKSICQMFASFDEDSLLHQLGISLNQILAEGNKPELLLKEYSYLPMELIIFVNKGETPKELGKQLEAFSNVLFKRLTSSIEKLLTMIQPLLFGVIAVVIVLLYLSIMLPIYHSMKGIY</sequence>
<comment type="subcellular location">
    <subcellularLocation>
        <location evidence="1">Cell membrane</location>
        <topology evidence="1">Multi-pass membrane protein</topology>
    </subcellularLocation>
</comment>
<reference evidence="9 10" key="1">
    <citation type="submission" date="2019-09" db="EMBL/GenBank/DDBJ databases">
        <title>Complete Genome Sequence of Lactobacillus nenjiangensis SH-Y15, isolated from sauerkraut.</title>
        <authorList>
            <person name="Yang H."/>
        </authorList>
    </citation>
    <scope>NUCLEOTIDE SEQUENCE [LARGE SCALE GENOMIC DNA]</scope>
    <source>
        <strain evidence="9 10">SH-Y15</strain>
    </source>
</reference>
<evidence type="ECO:0000256" key="6">
    <source>
        <dbReference type="ARBA" id="ARBA00023136"/>
    </source>
</evidence>
<dbReference type="InterPro" id="IPR042094">
    <property type="entry name" value="T2SS_GspF_sf"/>
</dbReference>
<evidence type="ECO:0000256" key="1">
    <source>
        <dbReference type="ARBA" id="ARBA00004651"/>
    </source>
</evidence>
<evidence type="ECO:0000313" key="10">
    <source>
        <dbReference type="Proteomes" id="UP000325295"/>
    </source>
</evidence>
<name>A0A5P1X1L3_9LACO</name>
<keyword evidence="5 7" id="KW-1133">Transmembrane helix</keyword>
<evidence type="ECO:0000259" key="8">
    <source>
        <dbReference type="Pfam" id="PF00482"/>
    </source>
</evidence>
<dbReference type="PANTHER" id="PTHR30012">
    <property type="entry name" value="GENERAL SECRETION PATHWAY PROTEIN"/>
    <property type="match status" value="1"/>
</dbReference>
<dbReference type="Gene3D" id="1.20.81.30">
    <property type="entry name" value="Type II secretion system (T2SS), domain F"/>
    <property type="match status" value="1"/>
</dbReference>
<evidence type="ECO:0000256" key="3">
    <source>
        <dbReference type="ARBA" id="ARBA00022475"/>
    </source>
</evidence>
<feature type="domain" description="Type II secretion system protein GspF" evidence="8">
    <location>
        <begin position="222"/>
        <end position="342"/>
    </location>
</feature>
<evidence type="ECO:0000256" key="5">
    <source>
        <dbReference type="ARBA" id="ARBA00022989"/>
    </source>
</evidence>
<dbReference type="KEGG" id="lnn:F0161_08085"/>
<keyword evidence="10" id="KW-1185">Reference proteome</keyword>
<organism evidence="9 10">
    <name type="scientific">Paucilactobacillus nenjiangensis</name>
    <dbReference type="NCBI Taxonomy" id="1296540"/>
    <lineage>
        <taxon>Bacteria</taxon>
        <taxon>Bacillati</taxon>
        <taxon>Bacillota</taxon>
        <taxon>Bacilli</taxon>
        <taxon>Lactobacillales</taxon>
        <taxon>Lactobacillaceae</taxon>
        <taxon>Paucilactobacillus</taxon>
    </lineage>
</organism>
<gene>
    <name evidence="9" type="ORF">F0161_08085</name>
</gene>
<feature type="transmembrane region" description="Helical" evidence="7">
    <location>
        <begin position="167"/>
        <end position="187"/>
    </location>
</feature>
<comment type="similarity">
    <text evidence="2">Belongs to the GSP F family.</text>
</comment>
<dbReference type="InterPro" id="IPR003004">
    <property type="entry name" value="GspF/PilC"/>
</dbReference>
<feature type="transmembrane region" description="Helical" evidence="7">
    <location>
        <begin position="125"/>
        <end position="147"/>
    </location>
</feature>
<keyword evidence="3" id="KW-1003">Cell membrane</keyword>
<evidence type="ECO:0000256" key="7">
    <source>
        <dbReference type="SAM" id="Phobius"/>
    </source>
</evidence>
<feature type="transmembrane region" description="Helical" evidence="7">
    <location>
        <begin position="323"/>
        <end position="344"/>
    </location>
</feature>
<evidence type="ECO:0000256" key="4">
    <source>
        <dbReference type="ARBA" id="ARBA00022692"/>
    </source>
</evidence>
<dbReference type="AlphaFoldDB" id="A0A5P1X1L3"/>
<accession>A0A5P1X1L3</accession>
<proteinExistence type="inferred from homology"/>
<dbReference type="EMBL" id="CP043939">
    <property type="protein sequence ID" value="QER67802.1"/>
    <property type="molecule type" value="Genomic_DNA"/>
</dbReference>
<dbReference type="InterPro" id="IPR047692">
    <property type="entry name" value="T4P_ComGB"/>
</dbReference>
<dbReference type="InterPro" id="IPR018076">
    <property type="entry name" value="T2SS_GspF_dom"/>
</dbReference>
<dbReference type="Pfam" id="PF00482">
    <property type="entry name" value="T2SSF"/>
    <property type="match status" value="2"/>
</dbReference>
<dbReference type="RefSeq" id="WP_150204267.1">
    <property type="nucleotide sequence ID" value="NZ_CP043939.1"/>
</dbReference>
<feature type="domain" description="Type II secretion system protein GspF" evidence="8">
    <location>
        <begin position="35"/>
        <end position="149"/>
    </location>
</feature>
<dbReference type="PANTHER" id="PTHR30012:SF0">
    <property type="entry name" value="TYPE II SECRETION SYSTEM PROTEIN F-RELATED"/>
    <property type="match status" value="1"/>
</dbReference>
<keyword evidence="6 7" id="KW-0472">Membrane</keyword>
<dbReference type="OrthoDB" id="2145980at2"/>
<evidence type="ECO:0000256" key="2">
    <source>
        <dbReference type="ARBA" id="ARBA00005745"/>
    </source>
</evidence>